<gene>
    <name evidence="1" type="ORF">DASC09_019580</name>
</gene>
<keyword evidence="2" id="KW-1185">Reference proteome</keyword>
<evidence type="ECO:0000313" key="2">
    <source>
        <dbReference type="Proteomes" id="UP001360560"/>
    </source>
</evidence>
<protein>
    <submittedName>
        <fullName evidence="1">Uncharacterized protein</fullName>
    </submittedName>
</protein>
<dbReference type="GeneID" id="90072612"/>
<accession>A0AAV5QKG7</accession>
<name>A0AAV5QKG7_9ASCO</name>
<dbReference type="Proteomes" id="UP001360560">
    <property type="component" value="Unassembled WGS sequence"/>
</dbReference>
<dbReference type="RefSeq" id="XP_064851633.1">
    <property type="nucleotide sequence ID" value="XM_064995561.1"/>
</dbReference>
<reference evidence="1 2" key="1">
    <citation type="journal article" date="2023" name="Elife">
        <title>Identification of key yeast species and microbe-microbe interactions impacting larval growth of Drosophila in the wild.</title>
        <authorList>
            <person name="Mure A."/>
            <person name="Sugiura Y."/>
            <person name="Maeda R."/>
            <person name="Honda K."/>
            <person name="Sakurai N."/>
            <person name="Takahashi Y."/>
            <person name="Watada M."/>
            <person name="Katoh T."/>
            <person name="Gotoh A."/>
            <person name="Gotoh Y."/>
            <person name="Taniguchi I."/>
            <person name="Nakamura K."/>
            <person name="Hayashi T."/>
            <person name="Katayama T."/>
            <person name="Uemura T."/>
            <person name="Hattori Y."/>
        </authorList>
    </citation>
    <scope>NUCLEOTIDE SEQUENCE [LARGE SCALE GENOMIC DNA]</scope>
    <source>
        <strain evidence="1 2">SC-9</strain>
    </source>
</reference>
<dbReference type="AlphaFoldDB" id="A0AAV5QKG7"/>
<dbReference type="EMBL" id="BTFZ01000003">
    <property type="protein sequence ID" value="GMM34633.1"/>
    <property type="molecule type" value="Genomic_DNA"/>
</dbReference>
<evidence type="ECO:0000313" key="1">
    <source>
        <dbReference type="EMBL" id="GMM34633.1"/>
    </source>
</evidence>
<organism evidence="1 2">
    <name type="scientific">Saccharomycopsis crataegensis</name>
    <dbReference type="NCBI Taxonomy" id="43959"/>
    <lineage>
        <taxon>Eukaryota</taxon>
        <taxon>Fungi</taxon>
        <taxon>Dikarya</taxon>
        <taxon>Ascomycota</taxon>
        <taxon>Saccharomycotina</taxon>
        <taxon>Saccharomycetes</taxon>
        <taxon>Saccharomycopsidaceae</taxon>
        <taxon>Saccharomycopsis</taxon>
    </lineage>
</organism>
<sequence length="247" mass="28136">MPVELLMRPIMRPLVVAKSVLFHPHRRASRYVPKIIEFDEENLTEYAIRKRFGTGSKVFDVFDTTEGDNGPSDSEKRLYWFVRSRAVKGAYKMYSTKILGTGPEGEDEPIATTRAGLRSNVLMIRSPDQIPAAELGWHVINHRVDANDSYRVFTLSNGKQFHWTTTGRFLEIVHNPGEKESEVRERVGQVIPAGTGGWNIKIDESKISRELAITTALSSVIDQWNTNIAVGGIYYARQQEDVRWKRD</sequence>
<proteinExistence type="predicted"/>
<comment type="caution">
    <text evidence="1">The sequence shown here is derived from an EMBL/GenBank/DDBJ whole genome shotgun (WGS) entry which is preliminary data.</text>
</comment>